<gene>
    <name evidence="1" type="ORF">ACFOHJ_23030</name>
</gene>
<sequence>MRALHEGAAPSLDLLAQACGRSPAAMRKRAASEGWRDAEAAMQLSNQEKRLRALLDQQIGKAEAAGADEAGSASADKARMDAIAAVMRTLEKIGEITRSDSGAKENQTRRDEDVAAILRRIDERIVELAIGYVRRLVGDPSEPG</sequence>
<keyword evidence="2" id="KW-1185">Reference proteome</keyword>
<protein>
    <recommendedName>
        <fullName evidence="3">Terminase</fullName>
    </recommendedName>
</protein>
<proteinExistence type="predicted"/>
<comment type="caution">
    <text evidence="1">The sequence shown here is derived from an EMBL/GenBank/DDBJ whole genome shotgun (WGS) entry which is preliminary data.</text>
</comment>
<name>A0ABV7KI26_9HYPH</name>
<evidence type="ECO:0000313" key="2">
    <source>
        <dbReference type="Proteomes" id="UP001595583"/>
    </source>
</evidence>
<accession>A0ABV7KI26</accession>
<dbReference type="EMBL" id="JBHRTK010000031">
    <property type="protein sequence ID" value="MFC3209098.1"/>
    <property type="molecule type" value="Genomic_DNA"/>
</dbReference>
<reference evidence="2" key="1">
    <citation type="journal article" date="2019" name="Int. J. Syst. Evol. Microbiol.">
        <title>The Global Catalogue of Microorganisms (GCM) 10K type strain sequencing project: providing services to taxonomists for standard genome sequencing and annotation.</title>
        <authorList>
            <consortium name="The Broad Institute Genomics Platform"/>
            <consortium name="The Broad Institute Genome Sequencing Center for Infectious Disease"/>
            <person name="Wu L."/>
            <person name="Ma J."/>
        </authorList>
    </citation>
    <scope>NUCLEOTIDE SEQUENCE [LARGE SCALE GENOMIC DNA]</scope>
    <source>
        <strain evidence="2">KCTC 52165</strain>
    </source>
</reference>
<dbReference type="Proteomes" id="UP001595583">
    <property type="component" value="Unassembled WGS sequence"/>
</dbReference>
<organism evidence="1 2">
    <name type="scientific">Aquamicrobium soli</name>
    <dbReference type="NCBI Taxonomy" id="1811518"/>
    <lineage>
        <taxon>Bacteria</taxon>
        <taxon>Pseudomonadati</taxon>
        <taxon>Pseudomonadota</taxon>
        <taxon>Alphaproteobacteria</taxon>
        <taxon>Hyphomicrobiales</taxon>
        <taxon>Phyllobacteriaceae</taxon>
        <taxon>Aquamicrobium</taxon>
    </lineage>
</organism>
<evidence type="ECO:0008006" key="3">
    <source>
        <dbReference type="Google" id="ProtNLM"/>
    </source>
</evidence>
<evidence type="ECO:0000313" key="1">
    <source>
        <dbReference type="EMBL" id="MFC3209098.1"/>
    </source>
</evidence>